<proteinExistence type="predicted"/>
<dbReference type="RefSeq" id="WP_132883574.1">
    <property type="nucleotide sequence ID" value="NZ_JBBGZA010000001.1"/>
</dbReference>
<gene>
    <name evidence="1" type="ORF">WH159_09110</name>
</gene>
<sequence length="175" mass="18735">MLKDPRSARERAINALASFIRNDGVERYFGIVSRALVLPGNLVIVAGDETRAIDPFALRAFALKEGVSVLATWTDKMLSGHTFEIDAVLPGEGDAVHYPALRLWTVPKRGAFLVSADDAGVAIAIDAAGISPAPRLPYRNKADRMLGIASGQALLQQLVFGGTPYATPLPRNLGR</sequence>
<keyword evidence="2" id="KW-1185">Reference proteome</keyword>
<comment type="caution">
    <text evidence="1">The sequence shown here is derived from an EMBL/GenBank/DDBJ whole genome shotgun (WGS) entry which is preliminary data.</text>
</comment>
<name>A0ABU8Q527_9SPHN</name>
<organism evidence="1 2">
    <name type="scientific">Sphingomonas molluscorum</name>
    <dbReference type="NCBI Taxonomy" id="418184"/>
    <lineage>
        <taxon>Bacteria</taxon>
        <taxon>Pseudomonadati</taxon>
        <taxon>Pseudomonadota</taxon>
        <taxon>Alphaproteobacteria</taxon>
        <taxon>Sphingomonadales</taxon>
        <taxon>Sphingomonadaceae</taxon>
        <taxon>Sphingomonas</taxon>
    </lineage>
</organism>
<reference evidence="1 2" key="1">
    <citation type="submission" date="2023-12" db="EMBL/GenBank/DDBJ databases">
        <title>Gut-associated functions are favored during microbiome assembly across C. elegans life.</title>
        <authorList>
            <person name="Zimmermann J."/>
        </authorList>
    </citation>
    <scope>NUCLEOTIDE SEQUENCE [LARGE SCALE GENOMIC DNA]</scope>
    <source>
        <strain evidence="1 2">JUb134</strain>
    </source>
</reference>
<dbReference type="Proteomes" id="UP001380365">
    <property type="component" value="Unassembled WGS sequence"/>
</dbReference>
<accession>A0ABU8Q527</accession>
<evidence type="ECO:0000313" key="1">
    <source>
        <dbReference type="EMBL" id="MEJ5094696.1"/>
    </source>
</evidence>
<dbReference type="EMBL" id="JBBGZA010000001">
    <property type="protein sequence ID" value="MEJ5094696.1"/>
    <property type="molecule type" value="Genomic_DNA"/>
</dbReference>
<protein>
    <submittedName>
        <fullName evidence="1">Uncharacterized protein</fullName>
    </submittedName>
</protein>
<evidence type="ECO:0000313" key="2">
    <source>
        <dbReference type="Proteomes" id="UP001380365"/>
    </source>
</evidence>